<comment type="caution">
    <text evidence="2">The sequence shown here is derived from an EMBL/GenBank/DDBJ whole genome shotgun (WGS) entry which is preliminary data.</text>
</comment>
<dbReference type="Proteomes" id="UP001596096">
    <property type="component" value="Unassembled WGS sequence"/>
</dbReference>
<dbReference type="PANTHER" id="PTHR43615">
    <property type="entry name" value="PHOSPHOENOLPYRUVATE SYNTHASE-RELATED"/>
    <property type="match status" value="1"/>
</dbReference>
<dbReference type="NCBIfam" id="NF006150">
    <property type="entry name" value="PRK08296.1-2"/>
    <property type="match status" value="1"/>
</dbReference>
<organism evidence="2 3">
    <name type="scientific">Nonomuraea harbinensis</name>
    <dbReference type="NCBI Taxonomy" id="1286938"/>
    <lineage>
        <taxon>Bacteria</taxon>
        <taxon>Bacillati</taxon>
        <taxon>Actinomycetota</taxon>
        <taxon>Actinomycetes</taxon>
        <taxon>Streptosporangiales</taxon>
        <taxon>Streptosporangiaceae</taxon>
        <taxon>Nonomuraea</taxon>
    </lineage>
</organism>
<feature type="domain" description="PEP-utilising enzyme mobile" evidence="1">
    <location>
        <begin position="528"/>
        <end position="599"/>
    </location>
</feature>
<dbReference type="RefSeq" id="WP_219551464.1">
    <property type="nucleotide sequence ID" value="NZ_JAHKRN010000075.1"/>
</dbReference>
<protein>
    <submittedName>
        <fullName evidence="2">PEP-utilizing enzyme</fullName>
    </submittedName>
</protein>
<evidence type="ECO:0000259" key="1">
    <source>
        <dbReference type="Pfam" id="PF00391"/>
    </source>
</evidence>
<keyword evidence="3" id="KW-1185">Reference proteome</keyword>
<accession>A0ABW1C8L2</accession>
<dbReference type="EMBL" id="JBHSNW010000044">
    <property type="protein sequence ID" value="MFC5821974.1"/>
    <property type="molecule type" value="Genomic_DNA"/>
</dbReference>
<evidence type="ECO:0000313" key="2">
    <source>
        <dbReference type="EMBL" id="MFC5821974.1"/>
    </source>
</evidence>
<dbReference type="Pfam" id="PF00391">
    <property type="entry name" value="PEP-utilizers"/>
    <property type="match status" value="1"/>
</dbReference>
<reference evidence="3" key="1">
    <citation type="journal article" date="2019" name="Int. J. Syst. Evol. Microbiol.">
        <title>The Global Catalogue of Microorganisms (GCM) 10K type strain sequencing project: providing services to taxonomists for standard genome sequencing and annotation.</title>
        <authorList>
            <consortium name="The Broad Institute Genomics Platform"/>
            <consortium name="The Broad Institute Genome Sequencing Center for Infectious Disease"/>
            <person name="Wu L."/>
            <person name="Ma J."/>
        </authorList>
    </citation>
    <scope>NUCLEOTIDE SEQUENCE [LARGE SCALE GENOMIC DNA]</scope>
    <source>
        <strain evidence="3">CGMCC 4.7106</strain>
    </source>
</reference>
<name>A0ABW1C8L2_9ACTN</name>
<dbReference type="InterPro" id="IPR051549">
    <property type="entry name" value="PEP_Utilizing_Enz"/>
</dbReference>
<sequence length="608" mass="68999">MNETARFDYLSEAKTPAGAEGWERMYPYFLLPNKDLRTHEDSHLWFTDTIHWSRGCHPFDSIGAEAVYLGAGQNSARIYAIPTSLGLDVRIVNGYVYISPNPVVDPAEIQERLEHFTVRASYYYENWEELYERWKLKIGSVVDAMNALSFDPLPKFEPVEAVFEARGRSVSWKIIENYHKLIDSFFLVWQHHFEFINLGYGGFLTFFQFCKNAFPSISDQAISRMVAGIDVLAFRPDEELRRLALLGHELGLGAELTARRPAAQTQERLAVNEAGRRWLDELERSKDPWFNYFAEYGFTHDQETWRDNLDLPFNGIARYVEMIERGEDIQRPVDRIRQERDDLVTGYRRLLGDIEAKQFDELLALARRVFPHIEEHNIFVEHWAHSAFWTKMKELGDFLVASGFLAARDDIFYLNRFELDQVLFDVVESWAIGVEPRGTARWRREIEQRRDIMRALQAATPQPAFGTPPAEVTDPLAVMNYGVTTELVQEWLHGASGESTGLSGIPASPGVVEGVVRVLRSEHDLDRLQEGEILVAPITAPSWGSAFSVAKGVITDVGGMMCHAAIVCREYGLPAVVGTGFATTRLKTGQRVRLDGDSGVVELLGGEA</sequence>
<dbReference type="PANTHER" id="PTHR43615:SF1">
    <property type="entry name" value="PPDK_N DOMAIN-CONTAINING PROTEIN"/>
    <property type="match status" value="1"/>
</dbReference>
<dbReference type="NCBIfam" id="NF006153">
    <property type="entry name" value="PRK08296.1-5"/>
    <property type="match status" value="1"/>
</dbReference>
<gene>
    <name evidence="2" type="ORF">ACFPUY_43425</name>
</gene>
<proteinExistence type="predicted"/>
<dbReference type="InterPro" id="IPR008279">
    <property type="entry name" value="PEP-util_enz_mobile_dom"/>
</dbReference>
<evidence type="ECO:0000313" key="3">
    <source>
        <dbReference type="Proteomes" id="UP001596096"/>
    </source>
</evidence>